<evidence type="ECO:0000313" key="1">
    <source>
        <dbReference type="EMBL" id="VAV87755.1"/>
    </source>
</evidence>
<name>A0A3B0RWI0_9ZZZZ</name>
<dbReference type="EMBL" id="UOEC01000033">
    <property type="protein sequence ID" value="VAV87755.1"/>
    <property type="molecule type" value="Genomic_DNA"/>
</dbReference>
<proteinExistence type="predicted"/>
<gene>
    <name evidence="1" type="ORF">MNBD_ALPHA08-2547</name>
</gene>
<protein>
    <submittedName>
        <fullName evidence="1">Uncharacterized protein</fullName>
    </submittedName>
</protein>
<dbReference type="AlphaFoldDB" id="A0A3B0RWI0"/>
<organism evidence="1">
    <name type="scientific">hydrothermal vent metagenome</name>
    <dbReference type="NCBI Taxonomy" id="652676"/>
    <lineage>
        <taxon>unclassified sequences</taxon>
        <taxon>metagenomes</taxon>
        <taxon>ecological metagenomes</taxon>
    </lineage>
</organism>
<reference evidence="1" key="1">
    <citation type="submission" date="2018-06" db="EMBL/GenBank/DDBJ databases">
        <authorList>
            <person name="Zhirakovskaya E."/>
        </authorList>
    </citation>
    <scope>NUCLEOTIDE SEQUENCE</scope>
</reference>
<sequence>MRFNKSTGLTQSEKELTNLCDHSFLSLWSYPNLFRKPAKELCDLLVIFGDDVLIFSDKSCAYPETGDPLLDWRRWYRRSITKSVHQIRRAEGWLRNQPDRVFLDARCTQPLPIRIPPSDRIRFHRACIALGATARAETETGKRSITVSAIDGGDAKPFTMGSNTIMEGFVHVFDENTLPVILSELSTAPDVFDYLRKKETLFAEGQFAFAESELDLLGYYLWNNREFPAPKITPFRLESNLWQQVEANECFLAAREENKISYFWDGLIEYLTEHYMKEQLEYGNEMAVVEYEQVVLIMAAEGRFSRRLLSNWILKRAERAKNVYIGSIFPSLQEEVLYVLLVGPGDDGQNHAKYREARMQQLHLRCIAAKAAQQDRRFIIGIALDARGVKGSSEDFIAMDTCGWTEKDIEKAEQTRQELGFFVEGKVKEARLSESEYPGT</sequence>
<accession>A0A3B0RWI0</accession>